<feature type="transmembrane region" description="Helical" evidence="1">
    <location>
        <begin position="65"/>
        <end position="84"/>
    </location>
</feature>
<dbReference type="Proteomes" id="UP000035680">
    <property type="component" value="Unassembled WGS sequence"/>
</dbReference>
<keyword evidence="1" id="KW-0472">Membrane</keyword>
<dbReference type="WBParaSite" id="SVE_0017000.1">
    <property type="protein sequence ID" value="SVE_0017000.1"/>
    <property type="gene ID" value="SVE_0017000"/>
</dbReference>
<feature type="transmembrane region" description="Helical" evidence="1">
    <location>
        <begin position="263"/>
        <end position="280"/>
    </location>
</feature>
<evidence type="ECO:0000313" key="3">
    <source>
        <dbReference type="WBParaSite" id="SVE_0017000.1"/>
    </source>
</evidence>
<reference evidence="2" key="1">
    <citation type="submission" date="2014-07" db="EMBL/GenBank/DDBJ databases">
        <authorList>
            <person name="Martin A.A"/>
            <person name="De Silva N."/>
        </authorList>
    </citation>
    <scope>NUCLEOTIDE SEQUENCE</scope>
</reference>
<dbReference type="PANTHER" id="PTHR38614:SF1">
    <property type="entry name" value="G_PROTEIN_RECEP_F1_2 DOMAIN-CONTAINING PROTEIN"/>
    <property type="match status" value="1"/>
</dbReference>
<dbReference type="InterPro" id="IPR010601">
    <property type="entry name" value="DUF1182"/>
</dbReference>
<evidence type="ECO:0000256" key="1">
    <source>
        <dbReference type="SAM" id="Phobius"/>
    </source>
</evidence>
<accession>A0A0K0EUH6</accession>
<organism evidence="2 3">
    <name type="scientific">Strongyloides venezuelensis</name>
    <name type="common">Threadworm</name>
    <dbReference type="NCBI Taxonomy" id="75913"/>
    <lineage>
        <taxon>Eukaryota</taxon>
        <taxon>Metazoa</taxon>
        <taxon>Ecdysozoa</taxon>
        <taxon>Nematoda</taxon>
        <taxon>Chromadorea</taxon>
        <taxon>Rhabditida</taxon>
        <taxon>Tylenchina</taxon>
        <taxon>Panagrolaimomorpha</taxon>
        <taxon>Strongyloidoidea</taxon>
        <taxon>Strongyloididae</taxon>
        <taxon>Strongyloides</taxon>
    </lineage>
</organism>
<dbReference type="PANTHER" id="PTHR38614">
    <property type="entry name" value="PROTEIN CBG09954"/>
    <property type="match status" value="1"/>
</dbReference>
<name>A0A0K0EUH6_STRVS</name>
<reference evidence="3" key="2">
    <citation type="submission" date="2015-08" db="UniProtKB">
        <authorList>
            <consortium name="WormBaseParasite"/>
        </authorList>
    </citation>
    <scope>IDENTIFICATION</scope>
</reference>
<proteinExistence type="predicted"/>
<evidence type="ECO:0000313" key="2">
    <source>
        <dbReference type="Proteomes" id="UP000035680"/>
    </source>
</evidence>
<feature type="transmembrane region" description="Helical" evidence="1">
    <location>
        <begin position="20"/>
        <end position="44"/>
    </location>
</feature>
<sequence>MKLINYTSIWNPYNSNYLFAAIELVCLLIPSFVPNIYFLIIAISRKIFKERPILRYSVIIQATQYICSSVLSLSITLLYLFAVINSSKIHMFSCSLLRAFQQLFLFSLSSTPLILAITRNFYIVFKKKISNISVIFLAIFLNFPTICVLNEFFFNSTIVINHEICGRIIEIENMVLALISILCAATYPFLSLFINIITYFSLKKQYARISIDLRFKQERDVLINLCIQSIVPLVSQAPMLSLLLLSYINRWKHEYVLWRITDFVYYTHFAYAVFLSTYFIRDIRMSIFSCFKKNNTQISFI</sequence>
<feature type="transmembrane region" description="Helical" evidence="1">
    <location>
        <begin position="134"/>
        <end position="154"/>
    </location>
</feature>
<feature type="transmembrane region" description="Helical" evidence="1">
    <location>
        <begin position="104"/>
        <end position="122"/>
    </location>
</feature>
<feature type="transmembrane region" description="Helical" evidence="1">
    <location>
        <begin position="221"/>
        <end position="248"/>
    </location>
</feature>
<dbReference type="AlphaFoldDB" id="A0A0K0EUH6"/>
<keyword evidence="1" id="KW-1133">Transmembrane helix</keyword>
<protein>
    <submittedName>
        <fullName evidence="3">G_PROTEIN_RECEP_F1_2 domain-containing protein</fullName>
    </submittedName>
</protein>
<keyword evidence="1" id="KW-0812">Transmembrane</keyword>
<keyword evidence="2" id="KW-1185">Reference proteome</keyword>
<feature type="transmembrane region" description="Helical" evidence="1">
    <location>
        <begin position="174"/>
        <end position="200"/>
    </location>
</feature>